<accession>A0ACB9NUF0</accession>
<dbReference type="EMBL" id="CM042886">
    <property type="protein sequence ID" value="KAI4339798.1"/>
    <property type="molecule type" value="Genomic_DNA"/>
</dbReference>
<evidence type="ECO:0000313" key="1">
    <source>
        <dbReference type="EMBL" id="KAI4339798.1"/>
    </source>
</evidence>
<organism evidence="1 2">
    <name type="scientific">Melastoma candidum</name>
    <dbReference type="NCBI Taxonomy" id="119954"/>
    <lineage>
        <taxon>Eukaryota</taxon>
        <taxon>Viridiplantae</taxon>
        <taxon>Streptophyta</taxon>
        <taxon>Embryophyta</taxon>
        <taxon>Tracheophyta</taxon>
        <taxon>Spermatophyta</taxon>
        <taxon>Magnoliopsida</taxon>
        <taxon>eudicotyledons</taxon>
        <taxon>Gunneridae</taxon>
        <taxon>Pentapetalae</taxon>
        <taxon>rosids</taxon>
        <taxon>malvids</taxon>
        <taxon>Myrtales</taxon>
        <taxon>Melastomataceae</taxon>
        <taxon>Melastomatoideae</taxon>
        <taxon>Melastomateae</taxon>
        <taxon>Melastoma</taxon>
    </lineage>
</organism>
<sequence>MNVSALLTSAAINIGVCVLLLSLYSVLRKQPSNLSVYFGRRLHQALPRRHDPPRFERFIPTPSWILKAWETPEEEILAIGGLDAIVFLRIIIFSLRVFSVATFVCVFLVLPVNYYGQEMHHKQIPSESLEVFTIENVKEGSRWLWAHCLALYIITCSACLLLYVEYKNISTMRLEYIKASSPNLSQFTVLVRSIPWSEQKSYSDSVFAFFSKYHGNSYLGHQMVYWCGTIRKLVTDAQKICSGVSSEDFSNKCKHLLNCGFCGGSAKTFRVLSKESESVKDNVFYRDLDATIKEKPLLFKQEVPAAFVFFRTRFAACVAAETLQSSNPMLWVTDFAPEPHDIYWSNLCIPYRQIWIRKIVTLLTTAVLMFLFLIPVTFVQGLTHLEQLQQAFPFLKNILEKKFINQVVTGYLPSVILLLFLLAVPPIMMAFSSVEGSVSRSGRKKSACCKVLYFVIWNVFFVNVLSGSVISQISVFSSPKSIPTQLAKAVPTQASFFMTYIFTSGWAGLSIELIQPLPLIYNLITRHILRRKDEACNWSYSFPYHTEVPRVLLFGHLGFTFSILAPLMLPFLLCYFLFALLVYRNQILNVYITKYEGGGQIWPAVHNCTIFSLVLTQIIGLGVFGLKLSTVGAGFMIPLIILTLLFNEYCRKRFSPIFKNTAAQVLIDLDQEDERCGRLQEIHQQLPSAYCQLTVSSHEFRPAGYNTPTSRDSSQRNSSSTPGTSLGTVDPFVDSESQPHKLEREPYAKFSNLVNK</sequence>
<dbReference type="Proteomes" id="UP001057402">
    <property type="component" value="Chromosome 7"/>
</dbReference>
<protein>
    <submittedName>
        <fullName evidence="1">Uncharacterized protein</fullName>
    </submittedName>
</protein>
<proteinExistence type="predicted"/>
<keyword evidence="2" id="KW-1185">Reference proteome</keyword>
<name>A0ACB9NUF0_9MYRT</name>
<gene>
    <name evidence="1" type="ORF">MLD38_024699</name>
</gene>
<comment type="caution">
    <text evidence="1">The sequence shown here is derived from an EMBL/GenBank/DDBJ whole genome shotgun (WGS) entry which is preliminary data.</text>
</comment>
<evidence type="ECO:0000313" key="2">
    <source>
        <dbReference type="Proteomes" id="UP001057402"/>
    </source>
</evidence>
<reference evidence="2" key="1">
    <citation type="journal article" date="2023" name="Front. Plant Sci.">
        <title>Chromosomal-level genome assembly of Melastoma candidum provides insights into trichome evolution.</title>
        <authorList>
            <person name="Zhong Y."/>
            <person name="Wu W."/>
            <person name="Sun C."/>
            <person name="Zou P."/>
            <person name="Liu Y."/>
            <person name="Dai S."/>
            <person name="Zhou R."/>
        </authorList>
    </citation>
    <scope>NUCLEOTIDE SEQUENCE [LARGE SCALE GENOMIC DNA]</scope>
</reference>